<evidence type="ECO:0000313" key="1">
    <source>
        <dbReference type="EMBL" id="MBT1708233.1"/>
    </source>
</evidence>
<comment type="caution">
    <text evidence="1">The sequence shown here is derived from an EMBL/GenBank/DDBJ whole genome shotgun (WGS) entry which is preliminary data.</text>
</comment>
<reference evidence="1 2" key="1">
    <citation type="submission" date="2021-05" db="EMBL/GenBank/DDBJ databases">
        <title>A Polyphasic approach of four new species of the genus Ohtaekwangia: Ohtaekwangia histidinii sp. nov., Ohtaekwangia cretensis sp. nov., Ohtaekwangia indiensis sp. nov., Ohtaekwangia reichenbachii sp. nov. from diverse environment.</title>
        <authorList>
            <person name="Octaviana S."/>
        </authorList>
    </citation>
    <scope>NUCLEOTIDE SEQUENCE [LARGE SCALE GENOMIC DNA]</scope>
    <source>
        <strain evidence="1 2">PWU5</strain>
    </source>
</reference>
<gene>
    <name evidence="1" type="ORF">KK062_08360</name>
</gene>
<sequence length="231" mass="26456">MPASTAAIQKSTFDFLKKLAANNDRDWFNAHRAQYEQAKENTESFMDALIAKMNTHDQIETPSGKKALYRIYNDVRFSKDKAPYNPRFAGGLRRSKPLLRGGYYFWIKPGASRIGCGFGNPNADDLKRIREDISLNYADWKKLLKSKGIVTTFGQMEGNQVKTTPRGFSPDDPAIDLLRFKQYWFERSFTDAEVLAPTFLQQVNQTYKSIRPFFDHVSEVLTTDANGEPLF</sequence>
<evidence type="ECO:0000313" key="2">
    <source>
        <dbReference type="Proteomes" id="UP001319080"/>
    </source>
</evidence>
<dbReference type="EMBL" id="JAHESE010000005">
    <property type="protein sequence ID" value="MBT1708233.1"/>
    <property type="molecule type" value="Genomic_DNA"/>
</dbReference>
<dbReference type="Pfam" id="PF09365">
    <property type="entry name" value="DUF2461"/>
    <property type="match status" value="1"/>
</dbReference>
<dbReference type="InterPro" id="IPR015996">
    <property type="entry name" value="UCP028451"/>
</dbReference>
<keyword evidence="2" id="KW-1185">Reference proteome</keyword>
<name>A0AAP2DVP4_9BACT</name>
<dbReference type="PANTHER" id="PTHR36452:SF1">
    <property type="entry name" value="DUF2461 DOMAIN-CONTAINING PROTEIN"/>
    <property type="match status" value="1"/>
</dbReference>
<dbReference type="RefSeq" id="WP_254083823.1">
    <property type="nucleotide sequence ID" value="NZ_JAHESE010000005.1"/>
</dbReference>
<accession>A0AAP2DVP4</accession>
<dbReference type="PANTHER" id="PTHR36452">
    <property type="entry name" value="CHROMOSOME 12, WHOLE GENOME SHOTGUN SEQUENCE"/>
    <property type="match status" value="1"/>
</dbReference>
<dbReference type="NCBIfam" id="TIGR02453">
    <property type="entry name" value="TIGR02453 family protein"/>
    <property type="match status" value="1"/>
</dbReference>
<dbReference type="InterPro" id="IPR012808">
    <property type="entry name" value="CHP02453"/>
</dbReference>
<organism evidence="1 2">
    <name type="scientific">Dawidia cretensis</name>
    <dbReference type="NCBI Taxonomy" id="2782350"/>
    <lineage>
        <taxon>Bacteria</taxon>
        <taxon>Pseudomonadati</taxon>
        <taxon>Bacteroidota</taxon>
        <taxon>Cytophagia</taxon>
        <taxon>Cytophagales</taxon>
        <taxon>Chryseotaleaceae</taxon>
        <taxon>Dawidia</taxon>
    </lineage>
</organism>
<dbReference type="PIRSF" id="PIRSF028451">
    <property type="entry name" value="UCP028451"/>
    <property type="match status" value="1"/>
</dbReference>
<proteinExistence type="predicted"/>
<protein>
    <submittedName>
        <fullName evidence="1">TIGR02453 family protein</fullName>
    </submittedName>
</protein>
<dbReference type="Proteomes" id="UP001319080">
    <property type="component" value="Unassembled WGS sequence"/>
</dbReference>
<dbReference type="AlphaFoldDB" id="A0AAP2DVP4"/>